<protein>
    <recommendedName>
        <fullName evidence="4">DUF973 domain-containing protein</fullName>
    </recommendedName>
</protein>
<keyword evidence="1" id="KW-1133">Transmembrane helix</keyword>
<keyword evidence="1" id="KW-0812">Transmembrane</keyword>
<sequence>MYMESQIQAMRNIKDGSLYLLIASIIDILLIVGIIIDRSFGLSFEFLLIELISYFILIYGFTKLRYGFYGLNNIYDIRSNLGTAGINMFIFGIIAVLFSDIFLPLLYLGIILLVGGDVLTGLTFYDIGKHFDVKLAVVAGILIGLSITLPIGYIISYVASLQIIDKVSKIPPKPPMEIRTKDTTIGYGILRSSGIAEFKVYSNSQAEIVTAKIQGYEFPVLEITPKNVKPGENSIKVRFSLSGMFTPGNIYNVELLLSNNEKLIASLVYEM</sequence>
<keyword evidence="1" id="KW-0472">Membrane</keyword>
<evidence type="ECO:0000313" key="2">
    <source>
        <dbReference type="EMBL" id="AWR98015.1"/>
    </source>
</evidence>
<dbReference type="Pfam" id="PF06157">
    <property type="entry name" value="DUF973"/>
    <property type="match status" value="1"/>
</dbReference>
<proteinExistence type="predicted"/>
<feature type="transmembrane region" description="Helical" evidence="1">
    <location>
        <begin position="42"/>
        <end position="61"/>
    </location>
</feature>
<organism evidence="2 3">
    <name type="scientific">Acidianus sulfidivorans JP7</name>
    <dbReference type="NCBI Taxonomy" id="619593"/>
    <lineage>
        <taxon>Archaea</taxon>
        <taxon>Thermoproteota</taxon>
        <taxon>Thermoprotei</taxon>
        <taxon>Sulfolobales</taxon>
        <taxon>Sulfolobaceae</taxon>
        <taxon>Acidianus</taxon>
    </lineage>
</organism>
<dbReference type="InterPro" id="IPR009321">
    <property type="entry name" value="DUF973"/>
</dbReference>
<accession>A0A2U9IPS5</accession>
<feature type="transmembrane region" description="Helical" evidence="1">
    <location>
        <begin position="137"/>
        <end position="159"/>
    </location>
</feature>
<evidence type="ECO:0000256" key="1">
    <source>
        <dbReference type="SAM" id="Phobius"/>
    </source>
</evidence>
<dbReference type="AlphaFoldDB" id="A0A2U9IPS5"/>
<dbReference type="EMBL" id="CP029288">
    <property type="protein sequence ID" value="AWR98015.1"/>
    <property type="molecule type" value="Genomic_DNA"/>
</dbReference>
<dbReference type="KEGG" id="asul:DFR86_11025"/>
<reference evidence="2 3" key="1">
    <citation type="submission" date="2018-05" db="EMBL/GenBank/DDBJ databases">
        <title>Complete Genome Sequences of Extremely Thermoacidophilic, Metal-Mobilizing Type-Strain Members of the Archaeal Family Sulfolobaceae: Acidianus brierleyi DSM-1651T, Acidianus sulfidivorans DSM-18786T, Metallosphaera hakonensis DSM-7519T, and Metallosphaera prunae DSM-10039T.</title>
        <authorList>
            <person name="Counts J.A."/>
            <person name="Kelly R.M."/>
        </authorList>
    </citation>
    <scope>NUCLEOTIDE SEQUENCE [LARGE SCALE GENOMIC DNA]</scope>
    <source>
        <strain evidence="2 3">JP7</strain>
    </source>
</reference>
<keyword evidence="3" id="KW-1185">Reference proteome</keyword>
<gene>
    <name evidence="2" type="ORF">DFR86_11025</name>
</gene>
<dbReference type="Proteomes" id="UP000248410">
    <property type="component" value="Chromosome"/>
</dbReference>
<evidence type="ECO:0000313" key="3">
    <source>
        <dbReference type="Proteomes" id="UP000248410"/>
    </source>
</evidence>
<evidence type="ECO:0008006" key="4">
    <source>
        <dbReference type="Google" id="ProtNLM"/>
    </source>
</evidence>
<feature type="transmembrane region" description="Helical" evidence="1">
    <location>
        <begin position="18"/>
        <end position="36"/>
    </location>
</feature>
<name>A0A2U9IPS5_9CREN</name>